<accession>A0A8K0HVY1</accession>
<dbReference type="AlphaFoldDB" id="A0A8K0HVY1"/>
<organism evidence="1 2">
    <name type="scientific">Cocos nucifera</name>
    <name type="common">Coconut palm</name>
    <dbReference type="NCBI Taxonomy" id="13894"/>
    <lineage>
        <taxon>Eukaryota</taxon>
        <taxon>Viridiplantae</taxon>
        <taxon>Streptophyta</taxon>
        <taxon>Embryophyta</taxon>
        <taxon>Tracheophyta</taxon>
        <taxon>Spermatophyta</taxon>
        <taxon>Magnoliopsida</taxon>
        <taxon>Liliopsida</taxon>
        <taxon>Arecaceae</taxon>
        <taxon>Arecoideae</taxon>
        <taxon>Cocoseae</taxon>
        <taxon>Attaleinae</taxon>
        <taxon>Cocos</taxon>
    </lineage>
</organism>
<evidence type="ECO:0000313" key="1">
    <source>
        <dbReference type="EMBL" id="KAG1327525.1"/>
    </source>
</evidence>
<dbReference type="GO" id="GO:0007140">
    <property type="term" value="P:male meiotic nuclear division"/>
    <property type="evidence" value="ECO:0007669"/>
    <property type="project" value="TreeGrafter"/>
</dbReference>
<dbReference type="OrthoDB" id="1913471at2759"/>
<dbReference type="GO" id="GO:0007059">
    <property type="term" value="P:chromosome segregation"/>
    <property type="evidence" value="ECO:0007669"/>
    <property type="project" value="TreeGrafter"/>
</dbReference>
<reference evidence="1" key="2">
    <citation type="submission" date="2019-07" db="EMBL/GenBank/DDBJ databases">
        <authorList>
            <person name="Yang Y."/>
            <person name="Bocs S."/>
            <person name="Baudouin L."/>
        </authorList>
    </citation>
    <scope>NUCLEOTIDE SEQUENCE</scope>
    <source>
        <tissue evidence="1">Spear leaf of Hainan Tall coconut</tissue>
    </source>
</reference>
<dbReference type="Proteomes" id="UP000797356">
    <property type="component" value="Chromosome 1"/>
</dbReference>
<protein>
    <submittedName>
        <fullName evidence="1">Uncharacterized protein</fullName>
    </submittedName>
</protein>
<name>A0A8K0HVY1_COCNU</name>
<dbReference type="InterPro" id="IPR037500">
    <property type="entry name" value="Msp1"/>
</dbReference>
<reference evidence="1" key="1">
    <citation type="journal article" date="2017" name="Gigascience">
        <title>The genome draft of coconut (Cocos nucifera).</title>
        <authorList>
            <person name="Xiao Y."/>
            <person name="Xu P."/>
            <person name="Fan H."/>
            <person name="Baudouin L."/>
            <person name="Xia W."/>
            <person name="Bocs S."/>
            <person name="Xu J."/>
            <person name="Li Q."/>
            <person name="Guo A."/>
            <person name="Zhou L."/>
            <person name="Li J."/>
            <person name="Wu Y."/>
            <person name="Ma Z."/>
            <person name="Armero A."/>
            <person name="Issali A.E."/>
            <person name="Liu N."/>
            <person name="Peng M."/>
            <person name="Yang Y."/>
        </authorList>
    </citation>
    <scope>NUCLEOTIDE SEQUENCE</scope>
    <source>
        <tissue evidence="1">Spear leaf of Hainan Tall coconut</tissue>
    </source>
</reference>
<keyword evidence="2" id="KW-1185">Reference proteome</keyword>
<dbReference type="PANTHER" id="PTHR35768:SF1">
    <property type="entry name" value="PROTEIN MULTIPOLAR SPINDLE 1"/>
    <property type="match status" value="1"/>
</dbReference>
<gene>
    <name evidence="1" type="ORF">COCNU_01G014590</name>
</gene>
<dbReference type="GO" id="GO:0000212">
    <property type="term" value="P:meiotic spindle organization"/>
    <property type="evidence" value="ECO:0007669"/>
    <property type="project" value="InterPro"/>
</dbReference>
<sequence>MAPNPSSRCDSPSLKIALAIALLRYKNLHRTPSSDSDAQRWKRKCDAEPPIVSCRCHFFDGFGDLGGDAVSSAGEHWIDEVLRRRFLRLVRWKENRKRVDGSIPRRHLLDIM</sequence>
<proteinExistence type="predicted"/>
<comment type="caution">
    <text evidence="1">The sequence shown here is derived from an EMBL/GenBank/DDBJ whole genome shotgun (WGS) entry which is preliminary data.</text>
</comment>
<evidence type="ECO:0000313" key="2">
    <source>
        <dbReference type="Proteomes" id="UP000797356"/>
    </source>
</evidence>
<dbReference type="GO" id="GO:0042138">
    <property type="term" value="P:meiotic DNA double-strand break formation"/>
    <property type="evidence" value="ECO:0007669"/>
    <property type="project" value="InterPro"/>
</dbReference>
<dbReference type="PANTHER" id="PTHR35768">
    <property type="entry name" value="PROTEIN MULTIPOLAR SPINDLE 1"/>
    <property type="match status" value="1"/>
</dbReference>
<dbReference type="EMBL" id="CM017872">
    <property type="protein sequence ID" value="KAG1327525.1"/>
    <property type="molecule type" value="Genomic_DNA"/>
</dbReference>